<dbReference type="Proteomes" id="UP000095287">
    <property type="component" value="Unplaced"/>
</dbReference>
<reference evidence="3" key="1">
    <citation type="submission" date="2016-11" db="UniProtKB">
        <authorList>
            <consortium name="WormBaseParasite"/>
        </authorList>
    </citation>
    <scope>IDENTIFICATION</scope>
</reference>
<feature type="region of interest" description="Disordered" evidence="1">
    <location>
        <begin position="45"/>
        <end position="74"/>
    </location>
</feature>
<organism evidence="2 3">
    <name type="scientific">Steinernema glaseri</name>
    <dbReference type="NCBI Taxonomy" id="37863"/>
    <lineage>
        <taxon>Eukaryota</taxon>
        <taxon>Metazoa</taxon>
        <taxon>Ecdysozoa</taxon>
        <taxon>Nematoda</taxon>
        <taxon>Chromadorea</taxon>
        <taxon>Rhabditida</taxon>
        <taxon>Tylenchina</taxon>
        <taxon>Panagrolaimomorpha</taxon>
        <taxon>Strongyloidoidea</taxon>
        <taxon>Steinernematidae</taxon>
        <taxon>Steinernema</taxon>
    </lineage>
</organism>
<evidence type="ECO:0000256" key="1">
    <source>
        <dbReference type="SAM" id="MobiDB-lite"/>
    </source>
</evidence>
<evidence type="ECO:0000313" key="2">
    <source>
        <dbReference type="Proteomes" id="UP000095287"/>
    </source>
</evidence>
<keyword evidence="2" id="KW-1185">Reference proteome</keyword>
<protein>
    <submittedName>
        <fullName evidence="3">Uncharacterized protein</fullName>
    </submittedName>
</protein>
<accession>A0A1I7Z964</accession>
<evidence type="ECO:0000313" key="3">
    <source>
        <dbReference type="WBParaSite" id="L893_g24112.t1"/>
    </source>
</evidence>
<dbReference type="WBParaSite" id="L893_g24112.t1">
    <property type="protein sequence ID" value="L893_g24112.t1"/>
    <property type="gene ID" value="L893_g24112"/>
</dbReference>
<proteinExistence type="predicted"/>
<name>A0A1I7Z964_9BILA</name>
<feature type="compositionally biased region" description="Basic and acidic residues" evidence="1">
    <location>
        <begin position="45"/>
        <end position="56"/>
    </location>
</feature>
<dbReference type="AlphaFoldDB" id="A0A1I7Z964"/>
<sequence>MCRGRLGGPPRLLDGTIGDPALAAQLPYGQALRLPVPAAVLHPLHADHYPERDSGTKSRPHRCHSPSDVQDRVR</sequence>